<dbReference type="InterPro" id="IPR000415">
    <property type="entry name" value="Nitroreductase-like"/>
</dbReference>
<keyword evidence="3" id="KW-1185">Reference proteome</keyword>
<dbReference type="InterPro" id="IPR052544">
    <property type="entry name" value="Bacteriocin_Proc_Enz"/>
</dbReference>
<protein>
    <submittedName>
        <fullName evidence="2">Nitroreductase</fullName>
    </submittedName>
</protein>
<evidence type="ECO:0000259" key="1">
    <source>
        <dbReference type="Pfam" id="PF00881"/>
    </source>
</evidence>
<sequence length="144" mass="15309">MLTVIAAAVDGLAPAAYRYLPAEHALVNLEEGDHRSRIADGTLDADWLTTCPAMLLLSVDLAAANDAFEAQEAGRGERFCWFEAGLIAQNVYLWAAENTLGTVFLGGLDSVETSTVAWRLVPPSHTMLGILPLGHPAEGAAFES</sequence>
<dbReference type="PANTHER" id="PTHR43745:SF2">
    <property type="entry name" value="NITROREDUCTASE MJ1384-RELATED"/>
    <property type="match status" value="1"/>
</dbReference>
<proteinExistence type="predicted"/>
<evidence type="ECO:0000313" key="3">
    <source>
        <dbReference type="Proteomes" id="UP001519290"/>
    </source>
</evidence>
<accession>A0ABS4X7C5</accession>
<name>A0ABS4X7C5_9MICO</name>
<feature type="domain" description="Nitroreductase" evidence="1">
    <location>
        <begin position="17"/>
        <end position="135"/>
    </location>
</feature>
<organism evidence="2 3">
    <name type="scientific">Brachybacterium sacelli</name>
    <dbReference type="NCBI Taxonomy" id="173364"/>
    <lineage>
        <taxon>Bacteria</taxon>
        <taxon>Bacillati</taxon>
        <taxon>Actinomycetota</taxon>
        <taxon>Actinomycetes</taxon>
        <taxon>Micrococcales</taxon>
        <taxon>Dermabacteraceae</taxon>
        <taxon>Brachybacterium</taxon>
    </lineage>
</organism>
<evidence type="ECO:0000313" key="2">
    <source>
        <dbReference type="EMBL" id="MBP2384362.1"/>
    </source>
</evidence>
<dbReference type="SUPFAM" id="SSF55469">
    <property type="entry name" value="FMN-dependent nitroreductase-like"/>
    <property type="match status" value="1"/>
</dbReference>
<comment type="caution">
    <text evidence="2">The sequence shown here is derived from an EMBL/GenBank/DDBJ whole genome shotgun (WGS) entry which is preliminary data.</text>
</comment>
<dbReference type="InterPro" id="IPR029479">
    <property type="entry name" value="Nitroreductase"/>
</dbReference>
<dbReference type="Gene3D" id="3.40.109.10">
    <property type="entry name" value="NADH Oxidase"/>
    <property type="match status" value="1"/>
</dbReference>
<reference evidence="2 3" key="1">
    <citation type="submission" date="2021-03" db="EMBL/GenBank/DDBJ databases">
        <title>Sequencing the genomes of 1000 actinobacteria strains.</title>
        <authorList>
            <person name="Klenk H.-P."/>
        </authorList>
    </citation>
    <scope>NUCLEOTIDE SEQUENCE [LARGE SCALE GENOMIC DNA]</scope>
    <source>
        <strain evidence="2 3">DSM 14566</strain>
    </source>
</reference>
<dbReference type="EMBL" id="JAGIOD010000002">
    <property type="protein sequence ID" value="MBP2384362.1"/>
    <property type="molecule type" value="Genomic_DNA"/>
</dbReference>
<dbReference type="PANTHER" id="PTHR43745">
    <property type="entry name" value="NITROREDUCTASE MJ1384-RELATED"/>
    <property type="match status" value="1"/>
</dbReference>
<gene>
    <name evidence="2" type="ORF">JOF43_004351</name>
</gene>
<dbReference type="Pfam" id="PF00881">
    <property type="entry name" value="Nitroreductase"/>
    <property type="match status" value="1"/>
</dbReference>
<dbReference type="Proteomes" id="UP001519290">
    <property type="component" value="Unassembled WGS sequence"/>
</dbReference>